<feature type="domain" description="Phage replisome organiser N-terminal" evidence="4">
    <location>
        <begin position="9"/>
        <end position="122"/>
    </location>
</feature>
<feature type="domain" description="DnaB/C C-terminal" evidence="3">
    <location>
        <begin position="191"/>
        <end position="257"/>
    </location>
</feature>
<evidence type="ECO:0000259" key="3">
    <source>
        <dbReference type="Pfam" id="PF07261"/>
    </source>
</evidence>
<feature type="compositionally biased region" description="Low complexity" evidence="2">
    <location>
        <begin position="261"/>
        <end position="272"/>
    </location>
</feature>
<gene>
    <name evidence="5" type="ORF">Tpal_479</name>
</gene>
<dbReference type="NCBIfam" id="TIGR01714">
    <property type="entry name" value="phage_rep_org_N"/>
    <property type="match status" value="1"/>
</dbReference>
<evidence type="ECO:0000256" key="1">
    <source>
        <dbReference type="ARBA" id="ARBA00093462"/>
    </source>
</evidence>
<evidence type="ECO:0000259" key="4">
    <source>
        <dbReference type="Pfam" id="PF09681"/>
    </source>
</evidence>
<keyword evidence="6" id="KW-1185">Reference proteome</keyword>
<dbReference type="SUPFAM" id="SSF158499">
    <property type="entry name" value="DnaD domain-like"/>
    <property type="match status" value="1"/>
</dbReference>
<dbReference type="NCBIfam" id="TIGR01446">
    <property type="entry name" value="DnaD_dom"/>
    <property type="match status" value="1"/>
</dbReference>
<proteinExistence type="inferred from homology"/>
<evidence type="ECO:0000313" key="5">
    <source>
        <dbReference type="EMBL" id="CZQ83719.1"/>
    </source>
</evidence>
<dbReference type="Pfam" id="PF09681">
    <property type="entry name" value="Phage_rep_org_N"/>
    <property type="match status" value="1"/>
</dbReference>
<dbReference type="PANTHER" id="PTHR37293:SF5">
    <property type="entry name" value="DNA REPLICATION PROTEIN"/>
    <property type="match status" value="1"/>
</dbReference>
<dbReference type="AlphaFoldDB" id="A0A143YAN3"/>
<dbReference type="OrthoDB" id="3199595at2"/>
<evidence type="ECO:0000256" key="2">
    <source>
        <dbReference type="SAM" id="MobiDB-lite"/>
    </source>
</evidence>
<dbReference type="EMBL" id="FJNE01000001">
    <property type="protein sequence ID" value="CZQ83719.1"/>
    <property type="molecule type" value="Genomic_DNA"/>
</dbReference>
<dbReference type="Proteomes" id="UP000242754">
    <property type="component" value="Unassembled WGS sequence"/>
</dbReference>
<name>A0A143YAN3_9LACT</name>
<dbReference type="InterPro" id="IPR010056">
    <property type="entry name" value="Phage_rep_org__N"/>
</dbReference>
<evidence type="ECO:0000313" key="6">
    <source>
        <dbReference type="Proteomes" id="UP000242754"/>
    </source>
</evidence>
<protein>
    <submittedName>
        <fullName evidence="5">Replication initiation and membrane attachment</fullName>
    </submittedName>
</protein>
<dbReference type="PANTHER" id="PTHR37293">
    <property type="entry name" value="PHAGE REPLICATION PROTEIN-RELATED"/>
    <property type="match status" value="1"/>
</dbReference>
<reference evidence="5 6" key="1">
    <citation type="submission" date="2016-02" db="EMBL/GenBank/DDBJ databases">
        <authorList>
            <person name="Wen L."/>
            <person name="He K."/>
            <person name="Yang H."/>
        </authorList>
    </citation>
    <scope>NUCLEOTIDE SEQUENCE [LARGE SCALE GENOMIC DNA]</scope>
    <source>
        <strain evidence="5">Trichococcus palustris</strain>
    </source>
</reference>
<dbReference type="RefSeq" id="WP_087030818.1">
    <property type="nucleotide sequence ID" value="NZ_FJNE01000001.1"/>
</dbReference>
<dbReference type="InterPro" id="IPR006343">
    <property type="entry name" value="DnaB/C_C"/>
</dbReference>
<organism evidence="5 6">
    <name type="scientific">Trichococcus palustris</name>
    <dbReference type="NCBI Taxonomy" id="140314"/>
    <lineage>
        <taxon>Bacteria</taxon>
        <taxon>Bacillati</taxon>
        <taxon>Bacillota</taxon>
        <taxon>Bacilli</taxon>
        <taxon>Lactobacillales</taxon>
        <taxon>Carnobacteriaceae</taxon>
        <taxon>Trichococcus</taxon>
    </lineage>
</organism>
<dbReference type="STRING" id="140314.SAMN04488076_103189"/>
<sequence>MADNKKYYYLKLKADFFEGDSMIVLESMPDGYKYSNILLKLYLRSLKNEGKLMLNERIPYNATMLAQVTRHSVGDIEKAVRIFTDLGLIELLDNGAIYMSDIQNFVGKSSTEADRIRDYRKRIEGEKQVEIPESVTNVRTNVLANQRHLSDECSYKNTPEIEIELEKELEIKIEQETEKEAKSSGGGVHLFYQQNFGMPTAFIIQDLENWINDLSEDVVIMALQKAIEANAPYSYAKAIMKSWANKGIKTIEAAEAESVGNQKQKQNPWQQQPKKEITPAWTEQPRTETALDQEQQAAINARIARLQSSKREA</sequence>
<dbReference type="InterPro" id="IPR053162">
    <property type="entry name" value="DnaD"/>
</dbReference>
<accession>A0A143YAN3</accession>
<comment type="similarity">
    <text evidence="1">Belongs to the DnaB/DnaD family.</text>
</comment>
<feature type="region of interest" description="Disordered" evidence="2">
    <location>
        <begin position="257"/>
        <end position="296"/>
    </location>
</feature>
<dbReference type="Pfam" id="PF07261">
    <property type="entry name" value="DnaB_2"/>
    <property type="match status" value="1"/>
</dbReference>
<dbReference type="Gene3D" id="1.10.10.630">
    <property type="entry name" value="DnaD domain-like"/>
    <property type="match status" value="1"/>
</dbReference>
<dbReference type="InterPro" id="IPR034829">
    <property type="entry name" value="DnaD-like_sf"/>
</dbReference>